<dbReference type="InterPro" id="IPR042230">
    <property type="entry name" value="CusF_sf"/>
</dbReference>
<gene>
    <name evidence="1" type="ORF">ACFONP_09085</name>
</gene>
<dbReference type="EMBL" id="JBHRVA010000003">
    <property type="protein sequence ID" value="MFC3302885.1"/>
    <property type="molecule type" value="Genomic_DNA"/>
</dbReference>
<dbReference type="InterPro" id="IPR021647">
    <property type="entry name" value="CusF_Ec"/>
</dbReference>
<dbReference type="PROSITE" id="PS51257">
    <property type="entry name" value="PROKAR_LIPOPROTEIN"/>
    <property type="match status" value="1"/>
</dbReference>
<name>A0ABV7MBW8_9PROT</name>
<protein>
    <submittedName>
        <fullName evidence="1">Copper-binding protein</fullName>
    </submittedName>
</protein>
<reference evidence="2" key="1">
    <citation type="journal article" date="2019" name="Int. J. Syst. Evol. Microbiol.">
        <title>The Global Catalogue of Microorganisms (GCM) 10K type strain sequencing project: providing services to taxonomists for standard genome sequencing and annotation.</title>
        <authorList>
            <consortium name="The Broad Institute Genomics Platform"/>
            <consortium name="The Broad Institute Genome Sequencing Center for Infectious Disease"/>
            <person name="Wu L."/>
            <person name="Ma J."/>
        </authorList>
    </citation>
    <scope>NUCLEOTIDE SEQUENCE [LARGE SCALE GENOMIC DNA]</scope>
    <source>
        <strain evidence="2">KCTC 22245</strain>
    </source>
</reference>
<dbReference type="Pfam" id="PF11604">
    <property type="entry name" value="CusF_Ec"/>
    <property type="match status" value="1"/>
</dbReference>
<evidence type="ECO:0000313" key="2">
    <source>
        <dbReference type="Proteomes" id="UP001595607"/>
    </source>
</evidence>
<comment type="caution">
    <text evidence="1">The sequence shown here is derived from an EMBL/GenBank/DDBJ whole genome shotgun (WGS) entry which is preliminary data.</text>
</comment>
<keyword evidence="2" id="KW-1185">Reference proteome</keyword>
<dbReference type="Gene3D" id="2.40.50.320">
    <property type="entry name" value="Copper binding periplasmic protein CusF"/>
    <property type="match status" value="1"/>
</dbReference>
<accession>A0ABV7MBW8</accession>
<dbReference type="Proteomes" id="UP001595607">
    <property type="component" value="Unassembled WGS sequence"/>
</dbReference>
<proteinExistence type="predicted"/>
<sequence length="129" mass="13299">MNRVILTATLSASLVTLSACGERTETAATGDAHKGHDMAMSGDMGHATGTVVSVGDGRLGINHGPIEGVGMGAMTMEFGVMGAVDPSEFDAGDEVAFMVRRGRDGSYRITAICNMGDLGTDCLDGMMDH</sequence>
<evidence type="ECO:0000313" key="1">
    <source>
        <dbReference type="EMBL" id="MFC3302885.1"/>
    </source>
</evidence>
<dbReference type="RefSeq" id="WP_229786148.1">
    <property type="nucleotide sequence ID" value="NZ_BMXU01000002.1"/>
</dbReference>
<organism evidence="1 2">
    <name type="scientific">Parvularcula lutaonensis</name>
    <dbReference type="NCBI Taxonomy" id="491923"/>
    <lineage>
        <taxon>Bacteria</taxon>
        <taxon>Pseudomonadati</taxon>
        <taxon>Pseudomonadota</taxon>
        <taxon>Alphaproteobacteria</taxon>
        <taxon>Parvularculales</taxon>
        <taxon>Parvularculaceae</taxon>
        <taxon>Parvularcula</taxon>
    </lineage>
</organism>